<evidence type="ECO:0000313" key="12">
    <source>
        <dbReference type="EMBL" id="HGM57970.1"/>
    </source>
</evidence>
<organism evidence="12">
    <name type="scientific">Staphylothermus marinus</name>
    <dbReference type="NCBI Taxonomy" id="2280"/>
    <lineage>
        <taxon>Archaea</taxon>
        <taxon>Thermoproteota</taxon>
        <taxon>Thermoprotei</taxon>
        <taxon>Desulfurococcales</taxon>
        <taxon>Desulfurococcaceae</taxon>
        <taxon>Staphylothermus</taxon>
    </lineage>
</organism>
<dbReference type="GO" id="GO:0016887">
    <property type="term" value="F:ATP hydrolysis activity"/>
    <property type="evidence" value="ECO:0007669"/>
    <property type="project" value="InterPro"/>
</dbReference>
<dbReference type="SUPFAM" id="SSF90123">
    <property type="entry name" value="ABC transporter transmembrane region"/>
    <property type="match status" value="1"/>
</dbReference>
<dbReference type="PANTHER" id="PTHR43394:SF1">
    <property type="entry name" value="ATP-BINDING CASSETTE SUB-FAMILY B MEMBER 10, MITOCHONDRIAL"/>
    <property type="match status" value="1"/>
</dbReference>
<evidence type="ECO:0000256" key="6">
    <source>
        <dbReference type="ARBA" id="ARBA00022840"/>
    </source>
</evidence>
<dbReference type="AlphaFoldDB" id="A0A7C4HAQ4"/>
<dbReference type="SUPFAM" id="SSF52540">
    <property type="entry name" value="P-loop containing nucleoside triphosphate hydrolases"/>
    <property type="match status" value="1"/>
</dbReference>
<keyword evidence="7 9" id="KW-1133">Transmembrane helix</keyword>
<keyword evidence="8 9" id="KW-0472">Membrane</keyword>
<comment type="subcellular location">
    <subcellularLocation>
        <location evidence="1">Cell membrane</location>
        <topology evidence="1">Multi-pass membrane protein</topology>
    </subcellularLocation>
</comment>
<keyword evidence="4 9" id="KW-0812">Transmembrane</keyword>
<keyword evidence="3" id="KW-1003">Cell membrane</keyword>
<dbReference type="InterPro" id="IPR003593">
    <property type="entry name" value="AAA+_ATPase"/>
</dbReference>
<gene>
    <name evidence="12" type="ORF">ENU14_00025</name>
</gene>
<feature type="transmembrane region" description="Helical" evidence="9">
    <location>
        <begin position="251"/>
        <end position="272"/>
    </location>
</feature>
<evidence type="ECO:0000256" key="1">
    <source>
        <dbReference type="ARBA" id="ARBA00004651"/>
    </source>
</evidence>
<dbReference type="PROSITE" id="PS50893">
    <property type="entry name" value="ABC_TRANSPORTER_2"/>
    <property type="match status" value="1"/>
</dbReference>
<evidence type="ECO:0000256" key="3">
    <source>
        <dbReference type="ARBA" id="ARBA00022475"/>
    </source>
</evidence>
<feature type="transmembrane region" description="Helical" evidence="9">
    <location>
        <begin position="168"/>
        <end position="190"/>
    </location>
</feature>
<evidence type="ECO:0000256" key="2">
    <source>
        <dbReference type="ARBA" id="ARBA00022448"/>
    </source>
</evidence>
<dbReference type="InterPro" id="IPR036640">
    <property type="entry name" value="ABC1_TM_sf"/>
</dbReference>
<dbReference type="EMBL" id="DTBJ01000001">
    <property type="protein sequence ID" value="HGM57970.1"/>
    <property type="molecule type" value="Genomic_DNA"/>
</dbReference>
<dbReference type="GO" id="GO:0005886">
    <property type="term" value="C:plasma membrane"/>
    <property type="evidence" value="ECO:0007669"/>
    <property type="project" value="UniProtKB-SubCell"/>
</dbReference>
<dbReference type="GO" id="GO:0005524">
    <property type="term" value="F:ATP binding"/>
    <property type="evidence" value="ECO:0007669"/>
    <property type="project" value="UniProtKB-KW"/>
</dbReference>
<dbReference type="PROSITE" id="PS00211">
    <property type="entry name" value="ABC_TRANSPORTER_1"/>
    <property type="match status" value="1"/>
</dbReference>
<evidence type="ECO:0000259" key="11">
    <source>
        <dbReference type="PROSITE" id="PS50929"/>
    </source>
</evidence>
<dbReference type="InterPro" id="IPR017871">
    <property type="entry name" value="ABC_transporter-like_CS"/>
</dbReference>
<feature type="transmembrane region" description="Helical" evidence="9">
    <location>
        <begin position="65"/>
        <end position="85"/>
    </location>
</feature>
<sequence>MSENVKKYSSLNVFTRLLKYAWSKWYLLILGIVFIIIVSYIDSLIPVLIRETIDEGIVNRNFDAILKYSLFIISIVLVEGGFSFISRMCFVKLSQETVYRIRMDSFKSIQRQSMDFFDRAIIGQLISRITNDAERLSEFLSWRLRMLIYSFMLIALSLFFMFSMNYFLAVISFITISICIVLNTRFAILIRPVQDAIRQQIGVLAGLTASDLAGVKTVKSLAIEENEYSRFVNENNKFLDLNIKAAKMRAIYGNASFLVIGLTMASIVYFGGQAIMNNILTIGELSAFLTYLITLSWPMRGLGFIISDIQRSVASAYRLFEIIDSEPRVRERENAIELNNVRGEIVFENVSFSYSSGKKILDKISFHVKPGEKIVIVGPPGSGKSTILKLIMRFYDPDEGRILIDGVDIRDLKLSYLRKIVSYIQQEPFIFNRSIRENIMLGNPDASFDNIVKAARIAKIHDFIEILPNKYDTVVGERGVMLSGGQRQRIAIARALVSNPKILLLDDPVSNLDAETERELVNDLRDIIRDKTAIIVTQRLSLIELADRIIVVNNGRIVEMGTHDELIKRRGLYYQLYKSYGGIVDE</sequence>
<dbReference type="CDD" id="cd18542">
    <property type="entry name" value="ABC_6TM_YknU_like"/>
    <property type="match status" value="1"/>
</dbReference>
<comment type="caution">
    <text evidence="12">The sequence shown here is derived from an EMBL/GenBank/DDBJ whole genome shotgun (WGS) entry which is preliminary data.</text>
</comment>
<feature type="domain" description="ABC transmembrane type-1" evidence="11">
    <location>
        <begin position="29"/>
        <end position="311"/>
    </location>
</feature>
<dbReference type="Gene3D" id="1.20.1560.10">
    <property type="entry name" value="ABC transporter type 1, transmembrane domain"/>
    <property type="match status" value="1"/>
</dbReference>
<proteinExistence type="predicted"/>
<accession>A0A7C4HAQ4</accession>
<dbReference type="Gene3D" id="3.40.50.300">
    <property type="entry name" value="P-loop containing nucleotide triphosphate hydrolases"/>
    <property type="match status" value="1"/>
</dbReference>
<reference evidence="12" key="1">
    <citation type="journal article" date="2020" name="mSystems">
        <title>Genome- and Community-Level Interaction Insights into Carbon Utilization and Element Cycling Functions of Hydrothermarchaeota in Hydrothermal Sediment.</title>
        <authorList>
            <person name="Zhou Z."/>
            <person name="Liu Y."/>
            <person name="Xu W."/>
            <person name="Pan J."/>
            <person name="Luo Z.H."/>
            <person name="Li M."/>
        </authorList>
    </citation>
    <scope>NUCLEOTIDE SEQUENCE [LARGE SCALE GENOMIC DNA]</scope>
    <source>
        <strain evidence="12">SpSt-642</strain>
    </source>
</reference>
<evidence type="ECO:0000256" key="9">
    <source>
        <dbReference type="SAM" id="Phobius"/>
    </source>
</evidence>
<dbReference type="FunFam" id="3.40.50.300:FF:000221">
    <property type="entry name" value="Multidrug ABC transporter ATP-binding protein"/>
    <property type="match status" value="1"/>
</dbReference>
<name>A0A7C4HAQ4_STAMA</name>
<dbReference type="GO" id="GO:0015421">
    <property type="term" value="F:ABC-type oligopeptide transporter activity"/>
    <property type="evidence" value="ECO:0007669"/>
    <property type="project" value="TreeGrafter"/>
</dbReference>
<keyword evidence="5" id="KW-0547">Nucleotide-binding</keyword>
<dbReference type="InterPro" id="IPR027417">
    <property type="entry name" value="P-loop_NTPase"/>
</dbReference>
<protein>
    <submittedName>
        <fullName evidence="12">ABC transporter ATP-binding protein</fullName>
    </submittedName>
</protein>
<keyword evidence="2" id="KW-0813">Transport</keyword>
<dbReference type="SMART" id="SM00382">
    <property type="entry name" value="AAA"/>
    <property type="match status" value="1"/>
</dbReference>
<evidence type="ECO:0000259" key="10">
    <source>
        <dbReference type="PROSITE" id="PS50893"/>
    </source>
</evidence>
<evidence type="ECO:0000256" key="5">
    <source>
        <dbReference type="ARBA" id="ARBA00022741"/>
    </source>
</evidence>
<dbReference type="InterPro" id="IPR011527">
    <property type="entry name" value="ABC1_TM_dom"/>
</dbReference>
<feature type="transmembrane region" description="Helical" evidence="9">
    <location>
        <begin position="25"/>
        <end position="45"/>
    </location>
</feature>
<keyword evidence="6 12" id="KW-0067">ATP-binding</keyword>
<dbReference type="PANTHER" id="PTHR43394">
    <property type="entry name" value="ATP-DEPENDENT PERMEASE MDL1, MITOCHONDRIAL"/>
    <property type="match status" value="1"/>
</dbReference>
<evidence type="ECO:0000256" key="8">
    <source>
        <dbReference type="ARBA" id="ARBA00023136"/>
    </source>
</evidence>
<dbReference type="Pfam" id="PF00664">
    <property type="entry name" value="ABC_membrane"/>
    <property type="match status" value="1"/>
</dbReference>
<dbReference type="InterPro" id="IPR003439">
    <property type="entry name" value="ABC_transporter-like_ATP-bd"/>
</dbReference>
<dbReference type="PROSITE" id="PS50929">
    <property type="entry name" value="ABC_TM1F"/>
    <property type="match status" value="1"/>
</dbReference>
<dbReference type="InterPro" id="IPR039421">
    <property type="entry name" value="Type_1_exporter"/>
</dbReference>
<feature type="transmembrane region" description="Helical" evidence="9">
    <location>
        <begin position="144"/>
        <end position="162"/>
    </location>
</feature>
<evidence type="ECO:0000256" key="7">
    <source>
        <dbReference type="ARBA" id="ARBA00022989"/>
    </source>
</evidence>
<dbReference type="Pfam" id="PF00005">
    <property type="entry name" value="ABC_tran"/>
    <property type="match status" value="1"/>
</dbReference>
<feature type="domain" description="ABC transporter" evidence="10">
    <location>
        <begin position="345"/>
        <end position="579"/>
    </location>
</feature>
<evidence type="ECO:0000256" key="4">
    <source>
        <dbReference type="ARBA" id="ARBA00022692"/>
    </source>
</evidence>